<name>A0AAN9J7H1_CLITE</name>
<feature type="domain" description="Helitron helicase-like" evidence="1">
    <location>
        <begin position="131"/>
        <end position="278"/>
    </location>
</feature>
<proteinExistence type="predicted"/>
<evidence type="ECO:0000313" key="2">
    <source>
        <dbReference type="EMBL" id="KAK7293775.1"/>
    </source>
</evidence>
<organism evidence="2 3">
    <name type="scientific">Clitoria ternatea</name>
    <name type="common">Butterfly pea</name>
    <dbReference type="NCBI Taxonomy" id="43366"/>
    <lineage>
        <taxon>Eukaryota</taxon>
        <taxon>Viridiplantae</taxon>
        <taxon>Streptophyta</taxon>
        <taxon>Embryophyta</taxon>
        <taxon>Tracheophyta</taxon>
        <taxon>Spermatophyta</taxon>
        <taxon>Magnoliopsida</taxon>
        <taxon>eudicotyledons</taxon>
        <taxon>Gunneridae</taxon>
        <taxon>Pentapetalae</taxon>
        <taxon>rosids</taxon>
        <taxon>fabids</taxon>
        <taxon>Fabales</taxon>
        <taxon>Fabaceae</taxon>
        <taxon>Papilionoideae</taxon>
        <taxon>50 kb inversion clade</taxon>
        <taxon>NPAAA clade</taxon>
        <taxon>indigoferoid/millettioid clade</taxon>
        <taxon>Phaseoleae</taxon>
        <taxon>Clitoria</taxon>
    </lineage>
</organism>
<evidence type="ECO:0000259" key="1">
    <source>
        <dbReference type="Pfam" id="PF14214"/>
    </source>
</evidence>
<reference evidence="2 3" key="1">
    <citation type="submission" date="2024-01" db="EMBL/GenBank/DDBJ databases">
        <title>The genomes of 5 underutilized Papilionoideae crops provide insights into root nodulation and disease resistance.</title>
        <authorList>
            <person name="Yuan L."/>
        </authorList>
    </citation>
    <scope>NUCLEOTIDE SEQUENCE [LARGE SCALE GENOMIC DNA]</scope>
    <source>
        <strain evidence="2">LY-2023</strain>
        <tissue evidence="2">Leaf</tissue>
    </source>
</reference>
<keyword evidence="3" id="KW-1185">Reference proteome</keyword>
<dbReference type="Pfam" id="PF14214">
    <property type="entry name" value="Helitron_like_N"/>
    <property type="match status" value="1"/>
</dbReference>
<accession>A0AAN9J7H1</accession>
<evidence type="ECO:0000313" key="3">
    <source>
        <dbReference type="Proteomes" id="UP001359559"/>
    </source>
</evidence>
<dbReference type="AlphaFoldDB" id="A0AAN9J7H1"/>
<comment type="caution">
    <text evidence="2">The sequence shown here is derived from an EMBL/GenBank/DDBJ whole genome shotgun (WGS) entry which is preliminary data.</text>
</comment>
<gene>
    <name evidence="2" type="ORF">RJT34_16648</name>
</gene>
<dbReference type="InterPro" id="IPR025476">
    <property type="entry name" value="Helitron_helicase-like"/>
</dbReference>
<protein>
    <recommendedName>
        <fullName evidence="1">Helitron helicase-like domain-containing protein</fullName>
    </recommendedName>
</protein>
<dbReference type="EMBL" id="JAYKXN010000004">
    <property type="protein sequence ID" value="KAK7293775.1"/>
    <property type="molecule type" value="Genomic_DNA"/>
</dbReference>
<dbReference type="PANTHER" id="PTHR10492:SF78">
    <property type="entry name" value="ATP-DEPENDENT DNA HELICASE"/>
    <property type="match status" value="1"/>
</dbReference>
<dbReference type="PANTHER" id="PTHR10492">
    <property type="match status" value="1"/>
</dbReference>
<dbReference type="Proteomes" id="UP001359559">
    <property type="component" value="Unassembled WGS sequence"/>
</dbReference>
<sequence length="677" mass="79279">MTMRMSFTPLRDVSLVVVNQGYKNNLGYGSYTQPSSSIQDRYKKRRLADIHSLGQNLMSKFSDINHNRDNEVFLQIKDSQISSFANSHTVVTQRLEQPLNYEQDVIEGNHYVSLNETEITSIQYDDLDDLEERLSYIRTHQKELRVDKYNNLHRSNDQLHTQGSNKGKRIILPSTFVGGRRYMDQLYFDAMVICSFVGFPDLFLTFTCNPNWSEVQRLLRPLHLKAQDHPDIITRVFKIKLDQLMTDLTKNKIFGTIVAYLYTIEFQKRGLPHAHILLFLHSSSKYPTPEDIDKIISAEIPNQDQNKDLCELVKTHMIHGPCGLANTSSPCMKNGKCSRYYPKKFHISTIVDQDGFPVYRRRNNGNEVEKNGIILDNRYVVPYNPQLLLKYQAHINIKWCNQSTSIKYLFKYIHKGYDRITATIVPSQTEDESFVQAIDEIKDYLDCRYISPCEACWRIFSFPIHNRTPVVERLYFHLPNEQAVYFNDYEDIDSLLSRPTVKDSMFTSWMDANKKYSEGKNLTYTQFVSKFVYVTKERRWKPRKQGYTIGRLNWIPPSTGELFYLRMMLSVSKGPCSYEDIRTVGNIQYPNFKEACFAMGFLKDDTEYIKAIKEAKDWGSGHYLRKLFVIMILSNSINRPEHVWEETWQWLVDGILHDQRKMSGIQGSLLILIFLHY</sequence>